<evidence type="ECO:0000259" key="1">
    <source>
        <dbReference type="PROSITE" id="PS51750"/>
    </source>
</evidence>
<reference evidence="2 3" key="1">
    <citation type="journal article" date="2011" name="J. Bacteriol.">
        <title>Complete genome sequence and updated annotation of Desulfovibrio alaskensis G20.</title>
        <authorList>
            <person name="Hauser L.J."/>
            <person name="Land M.L."/>
            <person name="Brown S.D."/>
            <person name="Larimer F."/>
            <person name="Keller K.L."/>
            <person name="Rapp-Giles B.J."/>
            <person name="Price M.N."/>
            <person name="Lin M."/>
            <person name="Bruce D.C."/>
            <person name="Detter J.C."/>
            <person name="Tapia R."/>
            <person name="Han C.S."/>
            <person name="Goodwin L.A."/>
            <person name="Cheng J.F."/>
            <person name="Pitluck S."/>
            <person name="Copeland A."/>
            <person name="Lucas S."/>
            <person name="Nolan M."/>
            <person name="Lapidus A.L."/>
            <person name="Palumbo A.V."/>
            <person name="Wall J.D."/>
        </authorList>
    </citation>
    <scope>NUCLEOTIDE SEQUENCE [LARGE SCALE GENOMIC DNA]</scope>
    <source>
        <strain evidence="3">ATCC BAA 1058 / DSM 17464 / G20</strain>
    </source>
</reference>
<dbReference type="STRING" id="207559.Dde_2795"/>
<keyword evidence="3" id="KW-1185">Reference proteome</keyword>
<dbReference type="Proteomes" id="UP000002710">
    <property type="component" value="Chromosome"/>
</dbReference>
<accession>Q30XK5</accession>
<dbReference type="HOGENOM" id="CLU_1465959_0_0_7"/>
<evidence type="ECO:0000313" key="2">
    <source>
        <dbReference type="EMBL" id="ABB39591.1"/>
    </source>
</evidence>
<proteinExistence type="predicted"/>
<feature type="domain" description="Bro-N" evidence="1">
    <location>
        <begin position="14"/>
        <end position="120"/>
    </location>
</feature>
<name>Q30XK5_OLEA2</name>
<dbReference type="InterPro" id="IPR003497">
    <property type="entry name" value="BRO_N_domain"/>
</dbReference>
<dbReference type="KEGG" id="dde:Dde_2795"/>
<dbReference type="PANTHER" id="PTHR36180:SF2">
    <property type="entry name" value="BRO FAMILY PROTEIN"/>
    <property type="match status" value="1"/>
</dbReference>
<dbReference type="AlphaFoldDB" id="Q30XK5"/>
<dbReference type="PROSITE" id="PS51750">
    <property type="entry name" value="BRO_N"/>
    <property type="match status" value="1"/>
</dbReference>
<sequence length="197" mass="22004">MSEGTPKLKEDIIMGEISTLTLNGMADARTIVDEDGELWFVAMDVCKHLGLKPRDSVRYLDDDMKKHLPRTALGMKPGKPLLIINEPGLYTLIFQSRKPEAIAFQDWVCKEVLPSIRKHGAYFMMKPTDTDESIIQKATQIIALAREDDGIECPDILRELADKLEAALQGQFMPTFTTSTCKAYSNDTSDLGPIIDV</sequence>
<dbReference type="SMART" id="SM01040">
    <property type="entry name" value="Bro-N"/>
    <property type="match status" value="1"/>
</dbReference>
<dbReference type="eggNOG" id="COG3617">
    <property type="taxonomic scope" value="Bacteria"/>
</dbReference>
<protein>
    <submittedName>
        <fullName evidence="2">Prophage antirepressor</fullName>
    </submittedName>
</protein>
<gene>
    <name evidence="2" type="ordered locus">Dde_2795</name>
</gene>
<evidence type="ECO:0000313" key="3">
    <source>
        <dbReference type="Proteomes" id="UP000002710"/>
    </source>
</evidence>
<organism evidence="2 3">
    <name type="scientific">Oleidesulfovibrio alaskensis (strain ATCC BAA-1058 / DSM 17464 / G20)</name>
    <name type="common">Desulfovibrio alaskensis</name>
    <dbReference type="NCBI Taxonomy" id="207559"/>
    <lineage>
        <taxon>Bacteria</taxon>
        <taxon>Pseudomonadati</taxon>
        <taxon>Thermodesulfobacteriota</taxon>
        <taxon>Desulfovibrionia</taxon>
        <taxon>Desulfovibrionales</taxon>
        <taxon>Desulfovibrionaceae</taxon>
        <taxon>Oleidesulfovibrio</taxon>
    </lineage>
</organism>
<dbReference type="EMBL" id="CP000112">
    <property type="protein sequence ID" value="ABB39591.1"/>
    <property type="molecule type" value="Genomic_DNA"/>
</dbReference>
<dbReference type="Pfam" id="PF02498">
    <property type="entry name" value="Bro-N"/>
    <property type="match status" value="1"/>
</dbReference>
<dbReference type="PANTHER" id="PTHR36180">
    <property type="entry name" value="DNA-BINDING PROTEIN-RELATED-RELATED"/>
    <property type="match status" value="1"/>
</dbReference>